<dbReference type="PANTHER" id="PTHR31087:SF58">
    <property type="entry name" value="OS07G0230700 PROTEIN"/>
    <property type="match status" value="1"/>
</dbReference>
<evidence type="ECO:0000313" key="2">
    <source>
        <dbReference type="EMBL" id="KAJ4972176.1"/>
    </source>
</evidence>
<dbReference type="Pfam" id="PF04525">
    <property type="entry name" value="LOR"/>
    <property type="match status" value="1"/>
</dbReference>
<reference evidence="2" key="1">
    <citation type="journal article" date="2023" name="Plant J.">
        <title>The genome of the king protea, Protea cynaroides.</title>
        <authorList>
            <person name="Chang J."/>
            <person name="Duong T.A."/>
            <person name="Schoeman C."/>
            <person name="Ma X."/>
            <person name="Roodt D."/>
            <person name="Barker N."/>
            <person name="Li Z."/>
            <person name="Van de Peer Y."/>
            <person name="Mizrachi E."/>
        </authorList>
    </citation>
    <scope>NUCLEOTIDE SEQUENCE</scope>
    <source>
        <tissue evidence="2">Young leaves</tissue>
    </source>
</reference>
<dbReference type="InterPro" id="IPR007612">
    <property type="entry name" value="LOR"/>
</dbReference>
<keyword evidence="3" id="KW-1185">Reference proteome</keyword>
<comment type="caution">
    <text evidence="2">The sequence shown here is derived from an EMBL/GenBank/DDBJ whole genome shotgun (WGS) entry which is preliminary data.</text>
</comment>
<dbReference type="PANTHER" id="PTHR31087">
    <property type="match status" value="1"/>
</dbReference>
<organism evidence="2 3">
    <name type="scientific">Protea cynaroides</name>
    <dbReference type="NCBI Taxonomy" id="273540"/>
    <lineage>
        <taxon>Eukaryota</taxon>
        <taxon>Viridiplantae</taxon>
        <taxon>Streptophyta</taxon>
        <taxon>Embryophyta</taxon>
        <taxon>Tracheophyta</taxon>
        <taxon>Spermatophyta</taxon>
        <taxon>Magnoliopsida</taxon>
        <taxon>Proteales</taxon>
        <taxon>Proteaceae</taxon>
        <taxon>Protea</taxon>
    </lineage>
</organism>
<dbReference type="InterPro" id="IPR038595">
    <property type="entry name" value="LOR_sf"/>
</dbReference>
<evidence type="ECO:0000313" key="3">
    <source>
        <dbReference type="Proteomes" id="UP001141806"/>
    </source>
</evidence>
<gene>
    <name evidence="2" type="ORF">NE237_005275</name>
</gene>
<sequence length="230" mass="25529">MTFLLPPSDFSMTITESSHYNNPITVVGIQFCAPHPVDLIIVMNLKSLDEGNFSISDVNGNIVFKAKGTLLSFHDRHLLHDTKGDHLLSLRHKIMSLHSRWQVFKGDSSDSQHLLFSVKKSSWNSSWVLDVFMAANTKEEVCDFKIKGSWAERSCIIYIGDSKTIIAQMHKNNGVQSTEFGKGSFTVTVYPNVDYAFIAALIVITASFSRGSTSTSMDMGTIGCLCCSQF</sequence>
<protein>
    <submittedName>
        <fullName evidence="2">Uncharacterized protein</fullName>
    </submittedName>
</protein>
<name>A0A9Q0KKI0_9MAGN</name>
<comment type="similarity">
    <text evidence="1">Belongs to the LOR family.</text>
</comment>
<dbReference type="SUPFAM" id="SSF54518">
    <property type="entry name" value="Tubby C-terminal domain-like"/>
    <property type="match status" value="1"/>
</dbReference>
<proteinExistence type="inferred from homology"/>
<dbReference type="Proteomes" id="UP001141806">
    <property type="component" value="Unassembled WGS sequence"/>
</dbReference>
<evidence type="ECO:0000256" key="1">
    <source>
        <dbReference type="ARBA" id="ARBA00005437"/>
    </source>
</evidence>
<dbReference type="EMBL" id="JAMYWD010000005">
    <property type="protein sequence ID" value="KAJ4972176.1"/>
    <property type="molecule type" value="Genomic_DNA"/>
</dbReference>
<dbReference type="InterPro" id="IPR025659">
    <property type="entry name" value="Tubby-like_C"/>
</dbReference>
<dbReference type="AlphaFoldDB" id="A0A9Q0KKI0"/>
<dbReference type="Gene3D" id="2.40.160.200">
    <property type="entry name" value="LURP1-related"/>
    <property type="match status" value="1"/>
</dbReference>
<accession>A0A9Q0KKI0</accession>
<dbReference type="OrthoDB" id="97518at2759"/>